<dbReference type="InterPro" id="IPR010657">
    <property type="entry name" value="ImpA_N"/>
</dbReference>
<organism evidence="2 3">
    <name type="scientific">Stenotrophomonas maltophilia</name>
    <name type="common">Pseudomonas maltophilia</name>
    <name type="synonym">Xanthomonas maltophilia</name>
    <dbReference type="NCBI Taxonomy" id="40324"/>
    <lineage>
        <taxon>Bacteria</taxon>
        <taxon>Pseudomonadati</taxon>
        <taxon>Pseudomonadota</taxon>
        <taxon>Gammaproteobacteria</taxon>
        <taxon>Lysobacterales</taxon>
        <taxon>Lysobacteraceae</taxon>
        <taxon>Stenotrophomonas</taxon>
        <taxon>Stenotrophomonas maltophilia group</taxon>
    </lineage>
</organism>
<protein>
    <recommendedName>
        <fullName evidence="1">ImpA N-terminal domain-containing protein</fullName>
    </recommendedName>
</protein>
<proteinExistence type="predicted"/>
<comment type="caution">
    <text evidence="2">The sequence shown here is derived from an EMBL/GenBank/DDBJ whole genome shotgun (WGS) entry which is preliminary data.</text>
</comment>
<dbReference type="Proteomes" id="UP000487117">
    <property type="component" value="Unassembled WGS sequence"/>
</dbReference>
<dbReference type="Pfam" id="PF06812">
    <property type="entry name" value="ImpA_N"/>
    <property type="match status" value="1"/>
</dbReference>
<evidence type="ECO:0000259" key="1">
    <source>
        <dbReference type="Pfam" id="PF06812"/>
    </source>
</evidence>
<sequence length="356" mass="39391">MRLAMLDQEALLAPISDDSPTGEDLSFSAEFDRIIENRRADDTTLDQGAWQTDIKYADWSSVLRDSSDLLQARTKDLRVAGWLSEAAAQIEGFKGLATGFRVTAGLCERYWDQVHPQAPDGDHEERIGNLSWLLTNSLQWLRNVPIVVAPQGRFTLADFEHAHARANGNAEDDGRPGLDVLDAARRDTQHTFYRQLADELPDCSQALVELQGAVDNRLGLDGPSFSAVREQLEYLQRTVQRFARDAGVLLDGETGDLEGEAGGDVFASAPSPLETVAPVAPRGPGGAPGTRKEALQQLRQVAEFFRRTEPHSPVAYLAEKAARWGEMPLHVWLKRVIKDHGTLEQMEEMLDIGPED</sequence>
<dbReference type="AlphaFoldDB" id="A0A7V8FII6"/>
<name>A0A7V8FII6_STEMA</name>
<reference evidence="3" key="1">
    <citation type="journal article" date="2020" name="MBio">
        <title>Horizontal gene transfer to a defensive symbiont with a reduced genome amongst a multipartite beetle microbiome.</title>
        <authorList>
            <person name="Waterworth S.C."/>
            <person name="Florez L.V."/>
            <person name="Rees E.R."/>
            <person name="Hertweck C."/>
            <person name="Kaltenpoth M."/>
            <person name="Kwan J.C."/>
        </authorList>
    </citation>
    <scope>NUCLEOTIDE SEQUENCE [LARGE SCALE GENOMIC DNA]</scope>
</reference>
<accession>A0A7V8FII6</accession>
<dbReference type="EMBL" id="WNDS01000001">
    <property type="protein sequence ID" value="KAF1016773.1"/>
    <property type="molecule type" value="Genomic_DNA"/>
</dbReference>
<dbReference type="InterPro" id="IPR017740">
    <property type="entry name" value="TssA-like"/>
</dbReference>
<evidence type="ECO:0000313" key="3">
    <source>
        <dbReference type="Proteomes" id="UP000487117"/>
    </source>
</evidence>
<dbReference type="PANTHER" id="PTHR37951">
    <property type="entry name" value="CYTOPLASMIC PROTEIN-RELATED"/>
    <property type="match status" value="1"/>
</dbReference>
<evidence type="ECO:0000313" key="2">
    <source>
        <dbReference type="EMBL" id="KAF1016773.1"/>
    </source>
</evidence>
<gene>
    <name evidence="2" type="ORF">GAK31_00031</name>
</gene>
<feature type="domain" description="ImpA N-terminal" evidence="1">
    <location>
        <begin position="12"/>
        <end position="134"/>
    </location>
</feature>
<dbReference type="PANTHER" id="PTHR37951:SF1">
    <property type="entry name" value="TYPE VI SECRETION SYSTEM COMPONENT TSSA1"/>
    <property type="match status" value="1"/>
</dbReference>
<dbReference type="NCBIfam" id="TIGR03363">
    <property type="entry name" value="VI_chp_8"/>
    <property type="match status" value="1"/>
</dbReference>